<reference evidence="2 3" key="1">
    <citation type="submission" date="2024-03" db="EMBL/GenBank/DDBJ databases">
        <title>Complete genome sequence of the green alga Chloropicon roscoffensis RCC1871.</title>
        <authorList>
            <person name="Lemieux C."/>
            <person name="Pombert J.-F."/>
            <person name="Otis C."/>
            <person name="Turmel M."/>
        </authorList>
    </citation>
    <scope>NUCLEOTIDE SEQUENCE [LARGE SCALE GENOMIC DNA]</scope>
    <source>
        <strain evidence="2 3">RCC1871</strain>
    </source>
</reference>
<gene>
    <name evidence="2" type="ORF">HKI87_12g69990</name>
</gene>
<organism evidence="2 3">
    <name type="scientific">Chloropicon roscoffensis</name>
    <dbReference type="NCBI Taxonomy" id="1461544"/>
    <lineage>
        <taxon>Eukaryota</taxon>
        <taxon>Viridiplantae</taxon>
        <taxon>Chlorophyta</taxon>
        <taxon>Chloropicophyceae</taxon>
        <taxon>Chloropicales</taxon>
        <taxon>Chloropicaceae</taxon>
        <taxon>Chloropicon</taxon>
    </lineage>
</organism>
<feature type="region of interest" description="Disordered" evidence="1">
    <location>
        <begin position="1"/>
        <end position="52"/>
    </location>
</feature>
<dbReference type="EMBL" id="CP151512">
    <property type="protein sequence ID" value="WZN65440.1"/>
    <property type="molecule type" value="Genomic_DNA"/>
</dbReference>
<feature type="compositionally biased region" description="Basic residues" evidence="1">
    <location>
        <begin position="1"/>
        <end position="13"/>
    </location>
</feature>
<feature type="compositionally biased region" description="Basic residues" evidence="1">
    <location>
        <begin position="41"/>
        <end position="52"/>
    </location>
</feature>
<keyword evidence="3" id="KW-1185">Reference proteome</keyword>
<evidence type="ECO:0000313" key="3">
    <source>
        <dbReference type="Proteomes" id="UP001472866"/>
    </source>
</evidence>
<name>A0AAX4PGI6_9CHLO</name>
<evidence type="ECO:0000256" key="1">
    <source>
        <dbReference type="SAM" id="MobiDB-lite"/>
    </source>
</evidence>
<accession>A0AAX4PGI6</accession>
<dbReference type="Proteomes" id="UP001472866">
    <property type="component" value="Chromosome 12"/>
</dbReference>
<sequence>MSKKNKLSTRRSQHAFNAEREKKLAEERKEKAEKRKEKQERKKRTGVVVRRKNKRGIKLKKNSVVRGVKIKNAASKAKARKLLMAEAALKMQVD</sequence>
<dbReference type="AlphaFoldDB" id="A0AAX4PGI6"/>
<feature type="compositionally biased region" description="Basic and acidic residues" evidence="1">
    <location>
        <begin position="17"/>
        <end position="40"/>
    </location>
</feature>
<proteinExistence type="predicted"/>
<protein>
    <submittedName>
        <fullName evidence="2">Uncharacterized protein</fullName>
    </submittedName>
</protein>
<evidence type="ECO:0000313" key="2">
    <source>
        <dbReference type="EMBL" id="WZN65440.1"/>
    </source>
</evidence>